<dbReference type="RefSeq" id="WP_127198525.1">
    <property type="nucleotide sequence ID" value="NZ_RZNX01000002.1"/>
</dbReference>
<accession>A0A3S1DAF9</accession>
<keyword evidence="3" id="KW-1185">Reference proteome</keyword>
<feature type="transmembrane region" description="Helical" evidence="1">
    <location>
        <begin position="158"/>
        <end position="179"/>
    </location>
</feature>
<sequence length="195" mass="22315">MIEITPPLSRAFRQLGWGFVFTLFNIFIFGVDILPDFIGYILIALALQEISRRLTFFNKAKWTSYVLIIVSLPEAFQGSGINLLHVNQNSLQLNLIPAALLLVHTLLVYWIFKALIAVAWTYELRDLRHITAIRGTFYLIVNVSMLILLPFLMNVTLIWAATLLPICALLSLIAEFLFLRLFYRYAKEYIGASVS</sequence>
<feature type="transmembrane region" description="Helical" evidence="1">
    <location>
        <begin position="64"/>
        <end position="84"/>
    </location>
</feature>
<dbReference type="EMBL" id="RZNX01000002">
    <property type="protein sequence ID" value="RUT33410.1"/>
    <property type="molecule type" value="Genomic_DNA"/>
</dbReference>
<dbReference type="Proteomes" id="UP000272464">
    <property type="component" value="Unassembled WGS sequence"/>
</dbReference>
<feature type="transmembrane region" description="Helical" evidence="1">
    <location>
        <begin position="15"/>
        <end position="43"/>
    </location>
</feature>
<gene>
    <name evidence="2" type="ORF">EJP77_07110</name>
</gene>
<comment type="caution">
    <text evidence="2">The sequence shown here is derived from an EMBL/GenBank/DDBJ whole genome shotgun (WGS) entry which is preliminary data.</text>
</comment>
<dbReference type="OrthoDB" id="2596219at2"/>
<feature type="transmembrane region" description="Helical" evidence="1">
    <location>
        <begin position="132"/>
        <end position="152"/>
    </location>
</feature>
<dbReference type="AlphaFoldDB" id="A0A3S1DAF9"/>
<evidence type="ECO:0000313" key="3">
    <source>
        <dbReference type="Proteomes" id="UP000272464"/>
    </source>
</evidence>
<keyword evidence="1" id="KW-1133">Transmembrane helix</keyword>
<keyword evidence="1" id="KW-0472">Membrane</keyword>
<proteinExistence type="predicted"/>
<reference evidence="2 3" key="1">
    <citation type="submission" date="2018-12" db="EMBL/GenBank/DDBJ databases">
        <authorList>
            <person name="Sun L."/>
            <person name="Chen Z."/>
        </authorList>
    </citation>
    <scope>NUCLEOTIDE SEQUENCE [LARGE SCALE GENOMIC DNA]</scope>
    <source>
        <strain evidence="2 3">3-5-3</strain>
    </source>
</reference>
<name>A0A3S1DAF9_9BACL</name>
<evidence type="ECO:0000313" key="2">
    <source>
        <dbReference type="EMBL" id="RUT33410.1"/>
    </source>
</evidence>
<keyword evidence="1" id="KW-0812">Transmembrane</keyword>
<feature type="transmembrane region" description="Helical" evidence="1">
    <location>
        <begin position="96"/>
        <end position="120"/>
    </location>
</feature>
<protein>
    <submittedName>
        <fullName evidence="2">Uncharacterized protein</fullName>
    </submittedName>
</protein>
<evidence type="ECO:0000256" key="1">
    <source>
        <dbReference type="SAM" id="Phobius"/>
    </source>
</evidence>
<organism evidence="2 3">
    <name type="scientific">Paenibacillus zeisoli</name>
    <dbReference type="NCBI Taxonomy" id="2496267"/>
    <lineage>
        <taxon>Bacteria</taxon>
        <taxon>Bacillati</taxon>
        <taxon>Bacillota</taxon>
        <taxon>Bacilli</taxon>
        <taxon>Bacillales</taxon>
        <taxon>Paenibacillaceae</taxon>
        <taxon>Paenibacillus</taxon>
    </lineage>
</organism>